<evidence type="ECO:0008006" key="3">
    <source>
        <dbReference type="Google" id="ProtNLM"/>
    </source>
</evidence>
<dbReference type="GeneID" id="29855788"/>
<organism evidence="1 2">
    <name type="scientific">Acinetobacter beijerinckii CIP 110307</name>
    <dbReference type="NCBI Taxonomy" id="1217648"/>
    <lineage>
        <taxon>Bacteria</taxon>
        <taxon>Pseudomonadati</taxon>
        <taxon>Pseudomonadota</taxon>
        <taxon>Gammaproteobacteria</taxon>
        <taxon>Moraxellales</taxon>
        <taxon>Moraxellaceae</taxon>
        <taxon>Acinetobacter</taxon>
    </lineage>
</organism>
<dbReference type="EMBL" id="APQL01000003">
    <property type="protein sequence ID" value="ENW07924.1"/>
    <property type="molecule type" value="Genomic_DNA"/>
</dbReference>
<name>N9FSX8_9GAMM</name>
<proteinExistence type="predicted"/>
<reference evidence="1 2" key="1">
    <citation type="submission" date="2013-02" db="EMBL/GenBank/DDBJ databases">
        <title>The Genome Sequence of Acinetobacter beijerinckii CIP 110307.</title>
        <authorList>
            <consortium name="The Broad Institute Genome Sequencing Platform"/>
            <consortium name="The Broad Institute Genome Sequencing Center for Infectious Disease"/>
            <person name="Cerqueira G."/>
            <person name="Feldgarden M."/>
            <person name="Courvalin P."/>
            <person name="Perichon B."/>
            <person name="Grillot-Courvalin C."/>
            <person name="Clermont D."/>
            <person name="Rocha E."/>
            <person name="Yoon E.-J."/>
            <person name="Nemec A."/>
            <person name="Walker B."/>
            <person name="Young S.K."/>
            <person name="Zeng Q."/>
            <person name="Gargeya S."/>
            <person name="Fitzgerald M."/>
            <person name="Haas B."/>
            <person name="Abouelleil A."/>
            <person name="Alvarado L."/>
            <person name="Arachchi H.M."/>
            <person name="Berlin A.M."/>
            <person name="Chapman S.B."/>
            <person name="Dewar J."/>
            <person name="Goldberg J."/>
            <person name="Griggs A."/>
            <person name="Gujja S."/>
            <person name="Hansen M."/>
            <person name="Howarth C."/>
            <person name="Imamovic A."/>
            <person name="Larimer J."/>
            <person name="McCowan C."/>
            <person name="Murphy C."/>
            <person name="Neiman D."/>
            <person name="Pearson M."/>
            <person name="Priest M."/>
            <person name="Roberts A."/>
            <person name="Saif S."/>
            <person name="Shea T."/>
            <person name="Sisk P."/>
            <person name="Sykes S."/>
            <person name="Wortman J."/>
            <person name="Nusbaum C."/>
            <person name="Birren B."/>
        </authorList>
    </citation>
    <scope>NUCLEOTIDE SEQUENCE [LARGE SCALE GENOMIC DNA]</scope>
    <source>
        <strain evidence="1 2">CIP 110307</strain>
    </source>
</reference>
<dbReference type="Proteomes" id="UP000017670">
    <property type="component" value="Unassembled WGS sequence"/>
</dbReference>
<keyword evidence="2" id="KW-1185">Reference proteome</keyword>
<dbReference type="RefSeq" id="WP_005058149.1">
    <property type="nucleotide sequence ID" value="NZ_KB849764.1"/>
</dbReference>
<evidence type="ECO:0000313" key="2">
    <source>
        <dbReference type="Proteomes" id="UP000017670"/>
    </source>
</evidence>
<dbReference type="HOGENOM" id="CLU_032113_0_0_6"/>
<sequence>MLEKNEFIEKIKSELDSMINNELCKLSNFNKGEAIIFISHSDGEVRAKVWNTSPQNYEQAIKKTCGYLSKIHDQKNIFPRFIKVDIVYNIEKIIFSDLLLEIKSEKLNNYYKNGISFDENFSIAILEQEIYGNSIINGKIWDQPSTFLEENLNKYLKLKYNISKRKKLKNDDKIILFKTKSLFYEDTRTIHLNNEYINNGIRLVENKDLKAHSLELIEKNSKYLYSQIDSSTGKFIYGYIPAMNEKLTNYNSIRHCTSLYSLLEVFEISDKFIALDKLEKGINYTIENLIKFNNKKTSAYVIENNNHEMEIKLGANAAAILMFTKYMEITKSEKYLIITEKLANGILDMIKKDGSTIHIINYPSLEIKEEFRVIYYDGEAALSLLRLYQINNDPKLLRTVELMYENFIEKDYWKYNDHWLSYCTNELSLISPKSKYIEFGIKNYIPYLKRYKFRRTARGTFLEMLMASYKMVTRLNYEANIELLKNSKFDELCDVINTRVEYQRVVGFFYPELAIYFKKPNIIMNSFFVRQENFRTRIDDNEHNLSGYIAYYLHFKNIEKPVA</sequence>
<dbReference type="AlphaFoldDB" id="N9FSX8"/>
<dbReference type="InterPro" id="IPR008928">
    <property type="entry name" value="6-hairpin_glycosidase_sf"/>
</dbReference>
<dbReference type="SUPFAM" id="SSF48208">
    <property type="entry name" value="Six-hairpin glycosidases"/>
    <property type="match status" value="1"/>
</dbReference>
<dbReference type="PATRIC" id="fig|1217648.3.peg.434"/>
<dbReference type="GO" id="GO:0005975">
    <property type="term" value="P:carbohydrate metabolic process"/>
    <property type="evidence" value="ECO:0007669"/>
    <property type="project" value="InterPro"/>
</dbReference>
<dbReference type="eggNOG" id="COG4627">
    <property type="taxonomic scope" value="Bacteria"/>
</dbReference>
<dbReference type="STRING" id="262668.GCA_000931715_00473"/>
<accession>N9FSX8</accession>
<gene>
    <name evidence="1" type="ORF">F933_00448</name>
</gene>
<evidence type="ECO:0000313" key="1">
    <source>
        <dbReference type="EMBL" id="ENW07924.1"/>
    </source>
</evidence>
<comment type="caution">
    <text evidence="1">The sequence shown here is derived from an EMBL/GenBank/DDBJ whole genome shotgun (WGS) entry which is preliminary data.</text>
</comment>
<protein>
    <recommendedName>
        <fullName evidence="3">Poly alpha-glucosyltransferase</fullName>
    </recommendedName>
</protein>